<proteinExistence type="predicted"/>
<dbReference type="PANTHER" id="PTHR19328:SF13">
    <property type="entry name" value="HIPL1 PROTEIN"/>
    <property type="match status" value="1"/>
</dbReference>
<dbReference type="Proteomes" id="UP001205337">
    <property type="component" value="Unassembled WGS sequence"/>
</dbReference>
<dbReference type="Pfam" id="PF07995">
    <property type="entry name" value="GSDH"/>
    <property type="match status" value="1"/>
</dbReference>
<name>A0ABT1ZD27_9MICO</name>
<evidence type="ECO:0000313" key="5">
    <source>
        <dbReference type="Proteomes" id="UP001205337"/>
    </source>
</evidence>
<feature type="domain" description="Glucose/Sorbosone dehydrogenase" evidence="3">
    <location>
        <begin position="60"/>
        <end position="355"/>
    </location>
</feature>
<accession>A0ABT1ZD27</accession>
<reference evidence="4 5" key="1">
    <citation type="submission" date="2022-08" db="EMBL/GenBank/DDBJ databases">
        <authorList>
            <person name="Li F."/>
        </authorList>
    </citation>
    <scope>NUCLEOTIDE SEQUENCE [LARGE SCALE GENOMIC DNA]</scope>
    <source>
        <strain evidence="4 5">10F1B-8-1</strain>
    </source>
</reference>
<organism evidence="4 5">
    <name type="scientific">Protaetiibacter mangrovi</name>
    <dbReference type="NCBI Taxonomy" id="2970926"/>
    <lineage>
        <taxon>Bacteria</taxon>
        <taxon>Bacillati</taxon>
        <taxon>Actinomycetota</taxon>
        <taxon>Actinomycetes</taxon>
        <taxon>Micrococcales</taxon>
        <taxon>Microbacteriaceae</taxon>
        <taxon>Protaetiibacter</taxon>
    </lineage>
</organism>
<keyword evidence="5" id="KW-1185">Reference proteome</keyword>
<dbReference type="EMBL" id="JANTHX010000004">
    <property type="protein sequence ID" value="MCS0498615.1"/>
    <property type="molecule type" value="Genomic_DNA"/>
</dbReference>
<dbReference type="InterPro" id="IPR011041">
    <property type="entry name" value="Quinoprot_gluc/sorb_DH_b-prop"/>
</dbReference>
<dbReference type="InterPro" id="IPR012938">
    <property type="entry name" value="Glc/Sorbosone_DH"/>
</dbReference>
<feature type="chain" id="PRO_5047490217" evidence="2">
    <location>
        <begin position="21"/>
        <end position="376"/>
    </location>
</feature>
<gene>
    <name evidence="4" type="ORF">NUH29_03500</name>
</gene>
<keyword evidence="2" id="KW-0732">Signal</keyword>
<protein>
    <submittedName>
        <fullName evidence="4">PQQ-dependent sugar dehydrogenase</fullName>
    </submittedName>
</protein>
<evidence type="ECO:0000256" key="2">
    <source>
        <dbReference type="SAM" id="SignalP"/>
    </source>
</evidence>
<sequence>MIPRAALPTALVLVALLAGCTAPTPRPGSTAPATPSATPSPEPRGPVQPAGDPVVVASGLTSPWSVVLLPDAPGEALVSERDTGAIEHLALDGSLHPIGTVPGVVHEGEGGLLGLALLTDDDGRWLYAYLTTASDNRIVRMPLGDDLSLGAPQEVLTGLARARNHDGGRIAFGPDGMLYATVGDAGVPERAQDPASLNGKILRMTPEGGVPADNPTAGSLVYSLGHRNPQGLAWDDDGQLYAAEFGQDTWDEVNRIEPGADYGWPIVEGRAGDPRFIDPVAQWPTDDASPSALSYVDGTFFLAGLGGERVWALYPRLDGTLDPVAWFTGEYGRIREVLPAADGTLWFVTDNTDGRGSPQAGDDRILSVRLVELQEG</sequence>
<comment type="caution">
    <text evidence="4">The sequence shown here is derived from an EMBL/GenBank/DDBJ whole genome shotgun (WGS) entry which is preliminary data.</text>
</comment>
<dbReference type="RefSeq" id="WP_258797588.1">
    <property type="nucleotide sequence ID" value="NZ_JANTHX010000004.1"/>
</dbReference>
<dbReference type="SUPFAM" id="SSF50952">
    <property type="entry name" value="Soluble quinoprotein glucose dehydrogenase"/>
    <property type="match status" value="1"/>
</dbReference>
<dbReference type="InterPro" id="IPR011042">
    <property type="entry name" value="6-blade_b-propeller_TolB-like"/>
</dbReference>
<dbReference type="PANTHER" id="PTHR19328">
    <property type="entry name" value="HEDGEHOG-INTERACTING PROTEIN"/>
    <property type="match status" value="1"/>
</dbReference>
<evidence type="ECO:0000313" key="4">
    <source>
        <dbReference type="EMBL" id="MCS0498615.1"/>
    </source>
</evidence>
<dbReference type="Gene3D" id="2.120.10.30">
    <property type="entry name" value="TolB, C-terminal domain"/>
    <property type="match status" value="1"/>
</dbReference>
<feature type="compositionally biased region" description="Low complexity" evidence="1">
    <location>
        <begin position="24"/>
        <end position="37"/>
    </location>
</feature>
<feature type="signal peptide" evidence="2">
    <location>
        <begin position="1"/>
        <end position="20"/>
    </location>
</feature>
<feature type="region of interest" description="Disordered" evidence="1">
    <location>
        <begin position="24"/>
        <end position="54"/>
    </location>
</feature>
<evidence type="ECO:0000259" key="3">
    <source>
        <dbReference type="Pfam" id="PF07995"/>
    </source>
</evidence>
<evidence type="ECO:0000256" key="1">
    <source>
        <dbReference type="SAM" id="MobiDB-lite"/>
    </source>
</evidence>
<dbReference type="PROSITE" id="PS51257">
    <property type="entry name" value="PROKAR_LIPOPROTEIN"/>
    <property type="match status" value="1"/>
</dbReference>